<dbReference type="InterPro" id="IPR037185">
    <property type="entry name" value="EmrE-like"/>
</dbReference>
<feature type="transmembrane region" description="Helical" evidence="1">
    <location>
        <begin position="240"/>
        <end position="261"/>
    </location>
</feature>
<evidence type="ECO:0000313" key="2">
    <source>
        <dbReference type="EMBL" id="EPR79084.1"/>
    </source>
</evidence>
<name>S7XJ84_SPRLO</name>
<feature type="transmembrane region" description="Helical" evidence="1">
    <location>
        <begin position="212"/>
        <end position="234"/>
    </location>
</feature>
<protein>
    <recommendedName>
        <fullName evidence="4">Nucleotide-sugar transporter</fullName>
    </recommendedName>
</protein>
<feature type="transmembrane region" description="Helical" evidence="1">
    <location>
        <begin position="153"/>
        <end position="175"/>
    </location>
</feature>
<feature type="transmembrane region" description="Helical" evidence="1">
    <location>
        <begin position="94"/>
        <end position="110"/>
    </location>
</feature>
<dbReference type="AlphaFoldDB" id="S7XJ84"/>
<comment type="caution">
    <text evidence="2">The sequence shown here is derived from an EMBL/GenBank/DDBJ whole genome shotgun (WGS) entry which is preliminary data.</text>
</comment>
<sequence length="278" mass="33219">MLRKYIGDYNFFSHFYYIALAQVIIFYILSINKQEFFFCKYIYILSIIKILGQYIYFISFKNLSAISLCIFEQTKYFYITAGSIFFLDEKYKKYQYFAILVLIFAPLIQISDFKTFSLYDIFIGFFSVFCRCAFEIFLYYFRKKNRNKNVCKIFFMIYLLVFYISFFTFINMFIYKSTDMLISLKHPYHYLASCCLLLKEFYCNFASLKLSAMNLTIIGSLVQIIASIIFSLVVENTLKIGNIITISITIIGVLIFNYTYIKHFINKNICRTEYITEE</sequence>
<feature type="transmembrane region" description="Helical" evidence="1">
    <location>
        <begin position="41"/>
        <end position="59"/>
    </location>
</feature>
<dbReference type="OMA" id="QISFITH"/>
<dbReference type="InParanoid" id="S7XJ84"/>
<proteinExistence type="predicted"/>
<evidence type="ECO:0000313" key="3">
    <source>
        <dbReference type="Proteomes" id="UP000014978"/>
    </source>
</evidence>
<keyword evidence="1" id="KW-1133">Transmembrane helix</keyword>
<keyword evidence="3" id="KW-1185">Reference proteome</keyword>
<gene>
    <name evidence="2" type="ORF">SLOPH_895</name>
</gene>
<feature type="transmembrane region" description="Helical" evidence="1">
    <location>
        <begin position="12"/>
        <end position="29"/>
    </location>
</feature>
<evidence type="ECO:0000256" key="1">
    <source>
        <dbReference type="SAM" id="Phobius"/>
    </source>
</evidence>
<dbReference type="EMBL" id="ATCN01000408">
    <property type="protein sequence ID" value="EPR79084.1"/>
    <property type="molecule type" value="Genomic_DNA"/>
</dbReference>
<keyword evidence="1" id="KW-0472">Membrane</keyword>
<keyword evidence="1" id="KW-0812">Transmembrane</keyword>
<feature type="transmembrane region" description="Helical" evidence="1">
    <location>
        <begin position="116"/>
        <end position="141"/>
    </location>
</feature>
<accession>S7XJ84</accession>
<dbReference type="VEuPathDB" id="MicrosporidiaDB:SLOPH_895"/>
<dbReference type="SUPFAM" id="SSF103481">
    <property type="entry name" value="Multidrug resistance efflux transporter EmrE"/>
    <property type="match status" value="1"/>
</dbReference>
<organism evidence="2 3">
    <name type="scientific">Spraguea lophii (strain 42_110)</name>
    <name type="common">Microsporidian parasite</name>
    <dbReference type="NCBI Taxonomy" id="1358809"/>
    <lineage>
        <taxon>Eukaryota</taxon>
        <taxon>Fungi</taxon>
        <taxon>Fungi incertae sedis</taxon>
        <taxon>Microsporidia</taxon>
        <taxon>Spragueidae</taxon>
        <taxon>Spraguea</taxon>
    </lineage>
</organism>
<evidence type="ECO:0008006" key="4">
    <source>
        <dbReference type="Google" id="ProtNLM"/>
    </source>
</evidence>
<dbReference type="HOGENOM" id="CLU_1031235_0_0_1"/>
<dbReference type="Proteomes" id="UP000014978">
    <property type="component" value="Unassembled WGS sequence"/>
</dbReference>
<reference evidence="3" key="1">
    <citation type="journal article" date="2013" name="PLoS Genet.">
        <title>The genome of Spraguea lophii and the basis of host-microsporidian interactions.</title>
        <authorList>
            <person name="Campbell S.E."/>
            <person name="Williams T.A."/>
            <person name="Yousuf A."/>
            <person name="Soanes D.M."/>
            <person name="Paszkiewicz K.H."/>
            <person name="Williams B.A.P."/>
        </authorList>
    </citation>
    <scope>NUCLEOTIDE SEQUENCE [LARGE SCALE GENOMIC DNA]</scope>
    <source>
        <strain evidence="3">42_110</strain>
    </source>
</reference>